<protein>
    <submittedName>
        <fullName evidence="1">Uncharacterized protein</fullName>
    </submittedName>
</protein>
<organism evidence="1">
    <name type="scientific">Siphoviridae sp. ctW4q29</name>
    <dbReference type="NCBI Taxonomy" id="2825535"/>
    <lineage>
        <taxon>Viruses</taxon>
        <taxon>Duplodnaviria</taxon>
        <taxon>Heunggongvirae</taxon>
        <taxon>Uroviricota</taxon>
        <taxon>Caudoviricetes</taxon>
    </lineage>
</organism>
<dbReference type="EMBL" id="BK015913">
    <property type="protein sequence ID" value="DAF84942.1"/>
    <property type="molecule type" value="Genomic_DNA"/>
</dbReference>
<sequence>MRLIDVDEALRLFDEEYKETNELIHNGETHLDNLAEGFAEAYHIIKYDLPTVDAVEVVRCKDCKYSCKDGNGRSCEGYWYELSEYDVTVKDDDFCSYGEGKDYD</sequence>
<name>A0A8S5TRV2_9CAUD</name>
<evidence type="ECO:0000313" key="1">
    <source>
        <dbReference type="EMBL" id="DAF84942.1"/>
    </source>
</evidence>
<accession>A0A8S5TRV2</accession>
<reference evidence="1" key="1">
    <citation type="journal article" date="2021" name="Proc. Natl. Acad. Sci. U.S.A.">
        <title>A Catalog of Tens of Thousands of Viruses from Human Metagenomes Reveals Hidden Associations with Chronic Diseases.</title>
        <authorList>
            <person name="Tisza M.J."/>
            <person name="Buck C.B."/>
        </authorList>
    </citation>
    <scope>NUCLEOTIDE SEQUENCE</scope>
    <source>
        <strain evidence="1">CtW4q29</strain>
    </source>
</reference>
<proteinExistence type="predicted"/>